<evidence type="ECO:0000313" key="2">
    <source>
        <dbReference type="EMBL" id="MPN31056.1"/>
    </source>
</evidence>
<evidence type="ECO:0000256" key="1">
    <source>
        <dbReference type="SAM" id="Phobius"/>
    </source>
</evidence>
<keyword evidence="1" id="KW-0472">Membrane</keyword>
<protein>
    <submittedName>
        <fullName evidence="2">Uncharacterized protein</fullName>
    </submittedName>
</protein>
<name>A0A645GXT2_9ZZZZ</name>
<gene>
    <name evidence="2" type="ORF">SDC9_178529</name>
</gene>
<sequence length="50" mass="5996">MSLVVLPIYLVIHNYKAFWITLGIIAVTMTILKFNWYDRLKYADKGYENR</sequence>
<comment type="caution">
    <text evidence="2">The sequence shown here is derived from an EMBL/GenBank/DDBJ whole genome shotgun (WGS) entry which is preliminary data.</text>
</comment>
<reference evidence="2" key="1">
    <citation type="submission" date="2019-08" db="EMBL/GenBank/DDBJ databases">
        <authorList>
            <person name="Kucharzyk K."/>
            <person name="Murdoch R.W."/>
            <person name="Higgins S."/>
            <person name="Loffler F."/>
        </authorList>
    </citation>
    <scope>NUCLEOTIDE SEQUENCE</scope>
</reference>
<keyword evidence="1" id="KW-1133">Transmembrane helix</keyword>
<organism evidence="2">
    <name type="scientific">bioreactor metagenome</name>
    <dbReference type="NCBI Taxonomy" id="1076179"/>
    <lineage>
        <taxon>unclassified sequences</taxon>
        <taxon>metagenomes</taxon>
        <taxon>ecological metagenomes</taxon>
    </lineage>
</organism>
<dbReference type="AlphaFoldDB" id="A0A645GXT2"/>
<accession>A0A645GXT2</accession>
<feature type="transmembrane region" description="Helical" evidence="1">
    <location>
        <begin position="17"/>
        <end position="36"/>
    </location>
</feature>
<dbReference type="EMBL" id="VSSQ01082433">
    <property type="protein sequence ID" value="MPN31056.1"/>
    <property type="molecule type" value="Genomic_DNA"/>
</dbReference>
<proteinExistence type="predicted"/>
<keyword evidence="1" id="KW-0812">Transmembrane</keyword>